<sequence>MQSAIDCASDMTRLWWRVAVLVEDANYVVAMRLMGFSGIWSVPQGESHDMIQEKVPAFTEGIVAGTLTAWAGRWPDQVMLAAVEPISARARANRSRLARLGPRLLALEVLDIFETFEVTSESDPWNDLQSQNGATVS</sequence>
<proteinExistence type="predicted"/>
<comment type="caution">
    <text evidence="1">The sequence shown here is derived from an EMBL/GenBank/DDBJ whole genome shotgun (WGS) entry which is preliminary data.</text>
</comment>
<protein>
    <submittedName>
        <fullName evidence="1">Uncharacterized protein</fullName>
    </submittedName>
</protein>
<dbReference type="EMBL" id="JASNJD010000001">
    <property type="protein sequence ID" value="MDK3016135.1"/>
    <property type="molecule type" value="Genomic_DNA"/>
</dbReference>
<evidence type="ECO:0000313" key="2">
    <source>
        <dbReference type="Proteomes" id="UP001243757"/>
    </source>
</evidence>
<accession>A0ABT7EUV6</accession>
<organism evidence="1 2">
    <name type="scientific">Pseudodonghicola flavimaris</name>
    <dbReference type="NCBI Taxonomy" id="3050036"/>
    <lineage>
        <taxon>Bacteria</taxon>
        <taxon>Pseudomonadati</taxon>
        <taxon>Pseudomonadota</taxon>
        <taxon>Alphaproteobacteria</taxon>
        <taxon>Rhodobacterales</taxon>
        <taxon>Paracoccaceae</taxon>
        <taxon>Pseudodonghicola</taxon>
    </lineage>
</organism>
<name>A0ABT7EUV6_9RHOB</name>
<dbReference type="RefSeq" id="WP_284478957.1">
    <property type="nucleotide sequence ID" value="NZ_JASNJD010000001.1"/>
</dbReference>
<dbReference type="Proteomes" id="UP001243757">
    <property type="component" value="Unassembled WGS sequence"/>
</dbReference>
<reference evidence="1 2" key="1">
    <citation type="submission" date="2023-05" db="EMBL/GenBank/DDBJ databases">
        <title>Pseudodonghicola sp. nov.</title>
        <authorList>
            <person name="Huang J."/>
        </authorList>
    </citation>
    <scope>NUCLEOTIDE SEQUENCE [LARGE SCALE GENOMIC DNA]</scope>
    <source>
        <strain evidence="1 2">IC7</strain>
    </source>
</reference>
<keyword evidence="2" id="KW-1185">Reference proteome</keyword>
<gene>
    <name evidence="1" type="ORF">QO033_00520</name>
</gene>
<evidence type="ECO:0000313" key="1">
    <source>
        <dbReference type="EMBL" id="MDK3016135.1"/>
    </source>
</evidence>